<dbReference type="SMART" id="SM00347">
    <property type="entry name" value="HTH_MARR"/>
    <property type="match status" value="1"/>
</dbReference>
<dbReference type="SMART" id="SM00418">
    <property type="entry name" value="HTH_ARSR"/>
    <property type="match status" value="1"/>
</dbReference>
<dbReference type="Pfam" id="PF12802">
    <property type="entry name" value="MarR_2"/>
    <property type="match status" value="1"/>
</dbReference>
<accession>A0A3E0H7L5</accession>
<dbReference type="CDD" id="cd00090">
    <property type="entry name" value="HTH_ARSR"/>
    <property type="match status" value="1"/>
</dbReference>
<dbReference type="GO" id="GO:0003700">
    <property type="term" value="F:DNA-binding transcription factor activity"/>
    <property type="evidence" value="ECO:0007669"/>
    <property type="project" value="InterPro"/>
</dbReference>
<dbReference type="Proteomes" id="UP000256269">
    <property type="component" value="Unassembled WGS sequence"/>
</dbReference>
<dbReference type="PANTHER" id="PTHR33164">
    <property type="entry name" value="TRANSCRIPTIONAL REGULATOR, MARR FAMILY"/>
    <property type="match status" value="1"/>
</dbReference>
<dbReference type="PROSITE" id="PS50995">
    <property type="entry name" value="HTH_MARR_2"/>
    <property type="match status" value="1"/>
</dbReference>
<dbReference type="EMBL" id="QUNO01000013">
    <property type="protein sequence ID" value="REH39451.1"/>
    <property type="molecule type" value="Genomic_DNA"/>
</dbReference>
<dbReference type="GO" id="GO:0003677">
    <property type="term" value="F:DNA binding"/>
    <property type="evidence" value="ECO:0007669"/>
    <property type="project" value="UniProtKB-KW"/>
</dbReference>
<dbReference type="InterPro" id="IPR036388">
    <property type="entry name" value="WH-like_DNA-bd_sf"/>
</dbReference>
<proteinExistence type="predicted"/>
<dbReference type="GO" id="GO:0006950">
    <property type="term" value="P:response to stress"/>
    <property type="evidence" value="ECO:0007669"/>
    <property type="project" value="TreeGrafter"/>
</dbReference>
<organism evidence="2 3">
    <name type="scientific">Kutzneria buriramensis</name>
    <dbReference type="NCBI Taxonomy" id="1045776"/>
    <lineage>
        <taxon>Bacteria</taxon>
        <taxon>Bacillati</taxon>
        <taxon>Actinomycetota</taxon>
        <taxon>Actinomycetes</taxon>
        <taxon>Pseudonocardiales</taxon>
        <taxon>Pseudonocardiaceae</taxon>
        <taxon>Kutzneria</taxon>
    </lineage>
</organism>
<dbReference type="InterPro" id="IPR039422">
    <property type="entry name" value="MarR/SlyA-like"/>
</dbReference>
<sequence length="142" mass="15477">MELIDQGHRNISRRVDLTRARVLGLVAEHGPLRPNEIAAALDLTASATSRHLAALERAGRVAVEPDQFDARTFLVRSTSDGEAEVDATVQAGVAAFTAVTADWSDEDIATARTLIARLNQAWAQRNAAPSEAGPRWRQARRR</sequence>
<feature type="domain" description="HTH marR-type" evidence="1">
    <location>
        <begin position="1"/>
        <end position="120"/>
    </location>
</feature>
<dbReference type="AlphaFoldDB" id="A0A3E0H7L5"/>
<comment type="caution">
    <text evidence="2">The sequence shown here is derived from an EMBL/GenBank/DDBJ whole genome shotgun (WGS) entry which is preliminary data.</text>
</comment>
<dbReference type="SUPFAM" id="SSF46785">
    <property type="entry name" value="Winged helix' DNA-binding domain"/>
    <property type="match status" value="1"/>
</dbReference>
<dbReference type="InterPro" id="IPR001845">
    <property type="entry name" value="HTH_ArsR_DNA-bd_dom"/>
</dbReference>
<reference evidence="2 3" key="1">
    <citation type="submission" date="2018-08" db="EMBL/GenBank/DDBJ databases">
        <title>Genomic Encyclopedia of Archaeal and Bacterial Type Strains, Phase II (KMG-II): from individual species to whole genera.</title>
        <authorList>
            <person name="Goeker M."/>
        </authorList>
    </citation>
    <scope>NUCLEOTIDE SEQUENCE [LARGE SCALE GENOMIC DNA]</scope>
    <source>
        <strain evidence="2 3">DSM 45791</strain>
    </source>
</reference>
<dbReference type="Gene3D" id="1.10.10.10">
    <property type="entry name" value="Winged helix-like DNA-binding domain superfamily/Winged helix DNA-binding domain"/>
    <property type="match status" value="1"/>
</dbReference>
<keyword evidence="3" id="KW-1185">Reference proteome</keyword>
<gene>
    <name evidence="2" type="ORF">BCF44_113306</name>
</gene>
<evidence type="ECO:0000259" key="1">
    <source>
        <dbReference type="PROSITE" id="PS50995"/>
    </source>
</evidence>
<evidence type="ECO:0000313" key="3">
    <source>
        <dbReference type="Proteomes" id="UP000256269"/>
    </source>
</evidence>
<dbReference type="PANTHER" id="PTHR33164:SF57">
    <property type="entry name" value="MARR-FAMILY TRANSCRIPTIONAL REGULATOR"/>
    <property type="match status" value="1"/>
</dbReference>
<dbReference type="InterPro" id="IPR011991">
    <property type="entry name" value="ArsR-like_HTH"/>
</dbReference>
<dbReference type="InterPro" id="IPR000835">
    <property type="entry name" value="HTH_MarR-typ"/>
</dbReference>
<keyword evidence="2" id="KW-0238">DNA-binding</keyword>
<protein>
    <submittedName>
        <fullName evidence="2">DNA-binding MarR family transcriptional regulator</fullName>
    </submittedName>
</protein>
<name>A0A3E0H7L5_9PSEU</name>
<dbReference type="InterPro" id="IPR036390">
    <property type="entry name" value="WH_DNA-bd_sf"/>
</dbReference>
<evidence type="ECO:0000313" key="2">
    <source>
        <dbReference type="EMBL" id="REH39451.1"/>
    </source>
</evidence>